<accession>A0ABR2M950</accession>
<evidence type="ECO:0000256" key="1">
    <source>
        <dbReference type="ARBA" id="ARBA00004477"/>
    </source>
</evidence>
<comment type="caution">
    <text evidence="12">The sequence shown here is derived from an EMBL/GenBank/DDBJ whole genome shotgun (WGS) entry which is preliminary data.</text>
</comment>
<gene>
    <name evidence="12" type="ORF">KSP40_PGU004236</name>
</gene>
<evidence type="ECO:0000256" key="11">
    <source>
        <dbReference type="SAM" id="Phobius"/>
    </source>
</evidence>
<keyword evidence="9" id="KW-0325">Glycoprotein</keyword>
<evidence type="ECO:0000256" key="6">
    <source>
        <dbReference type="ARBA" id="ARBA00022824"/>
    </source>
</evidence>
<keyword evidence="13" id="KW-1185">Reference proteome</keyword>
<evidence type="ECO:0000256" key="7">
    <source>
        <dbReference type="ARBA" id="ARBA00022989"/>
    </source>
</evidence>
<comment type="similarity">
    <text evidence="3">Belongs to the PIGS family.</text>
</comment>
<dbReference type="EMBL" id="JBBWWR010000010">
    <property type="protein sequence ID" value="KAK8960677.1"/>
    <property type="molecule type" value="Genomic_DNA"/>
</dbReference>
<sequence>MAEISLSEPLIHSPESGASSQRSTMPGTKRLILILSILFPFLAGISAGRMVRLISEEVDKRIKSGHSCRSCGRNYAVSVTIDSGNECTHSGGGEGNSCFWPCGEVDSSLFSKDDVAVDEMLDAVLRKGGHCMVSGGGKPYTILLGESEAHEGFRNVVGKHRHAWVVNGNVRESEAALIIAKIFVKFFMNGGKEDALQRNGEFVPVGLDGSIVLSFSLLNANPNDWVYYWDFQKIDEALAPVVEALAPVANIHIESQVLYHTPKSSISKWADESGGNIFGISDLPFFVNSSEWHLDTSIAAAGRSKILQFVVYVPTKTECPLLLQLQDGQISKTNGFISPRWGGVILWNPPDCSADFQSRTPIRRTMPRKQLQKIFQVFFGQLRLLFGFKSDIIPVDDVDMIKILTGENGFAEWYS</sequence>
<keyword evidence="4" id="KW-0337">GPI-anchor biosynthesis</keyword>
<dbReference type="InterPro" id="IPR019540">
    <property type="entry name" value="PtdIno-glycan_biosynth_class_S"/>
</dbReference>
<protein>
    <submittedName>
        <fullName evidence="12">Uncharacterized protein</fullName>
    </submittedName>
</protein>
<comment type="pathway">
    <text evidence="2">Glycolipid biosynthesis; glycosylphosphatidylinositol-anchor biosynthesis.</text>
</comment>
<evidence type="ECO:0000256" key="10">
    <source>
        <dbReference type="SAM" id="MobiDB-lite"/>
    </source>
</evidence>
<evidence type="ECO:0000256" key="5">
    <source>
        <dbReference type="ARBA" id="ARBA00022692"/>
    </source>
</evidence>
<reference evidence="12 13" key="1">
    <citation type="journal article" date="2022" name="Nat. Plants">
        <title>Genomes of leafy and leafless Platanthera orchids illuminate the evolution of mycoheterotrophy.</title>
        <authorList>
            <person name="Li M.H."/>
            <person name="Liu K.W."/>
            <person name="Li Z."/>
            <person name="Lu H.C."/>
            <person name="Ye Q.L."/>
            <person name="Zhang D."/>
            <person name="Wang J.Y."/>
            <person name="Li Y.F."/>
            <person name="Zhong Z.M."/>
            <person name="Liu X."/>
            <person name="Yu X."/>
            <person name="Liu D.K."/>
            <person name="Tu X.D."/>
            <person name="Liu B."/>
            <person name="Hao Y."/>
            <person name="Liao X.Y."/>
            <person name="Jiang Y.T."/>
            <person name="Sun W.H."/>
            <person name="Chen J."/>
            <person name="Chen Y.Q."/>
            <person name="Ai Y."/>
            <person name="Zhai J.W."/>
            <person name="Wu S.S."/>
            <person name="Zhou Z."/>
            <person name="Hsiao Y.Y."/>
            <person name="Wu W.L."/>
            <person name="Chen Y.Y."/>
            <person name="Lin Y.F."/>
            <person name="Hsu J.L."/>
            <person name="Li C.Y."/>
            <person name="Wang Z.W."/>
            <person name="Zhao X."/>
            <person name="Zhong W.Y."/>
            <person name="Ma X.K."/>
            <person name="Ma L."/>
            <person name="Huang J."/>
            <person name="Chen G.Z."/>
            <person name="Huang M.Z."/>
            <person name="Huang L."/>
            <person name="Peng D.H."/>
            <person name="Luo Y.B."/>
            <person name="Zou S.Q."/>
            <person name="Chen S.P."/>
            <person name="Lan S."/>
            <person name="Tsai W.C."/>
            <person name="Van de Peer Y."/>
            <person name="Liu Z.J."/>
        </authorList>
    </citation>
    <scope>NUCLEOTIDE SEQUENCE [LARGE SCALE GENOMIC DNA]</scope>
    <source>
        <strain evidence="12">Lor288</strain>
    </source>
</reference>
<evidence type="ECO:0000313" key="12">
    <source>
        <dbReference type="EMBL" id="KAK8960677.1"/>
    </source>
</evidence>
<dbReference type="Pfam" id="PF10510">
    <property type="entry name" value="PIG-S"/>
    <property type="match status" value="1"/>
</dbReference>
<keyword evidence="7 11" id="KW-1133">Transmembrane helix</keyword>
<keyword evidence="5 11" id="KW-0812">Transmembrane</keyword>
<feature type="transmembrane region" description="Helical" evidence="11">
    <location>
        <begin position="31"/>
        <end position="51"/>
    </location>
</feature>
<evidence type="ECO:0000256" key="2">
    <source>
        <dbReference type="ARBA" id="ARBA00004687"/>
    </source>
</evidence>
<comment type="subcellular location">
    <subcellularLocation>
        <location evidence="1">Endoplasmic reticulum membrane</location>
        <topology evidence="1">Multi-pass membrane protein</topology>
    </subcellularLocation>
</comment>
<evidence type="ECO:0000313" key="13">
    <source>
        <dbReference type="Proteomes" id="UP001412067"/>
    </source>
</evidence>
<feature type="region of interest" description="Disordered" evidence="10">
    <location>
        <begin position="1"/>
        <end position="24"/>
    </location>
</feature>
<dbReference type="PANTHER" id="PTHR21072">
    <property type="entry name" value="GPI TRANSAMIDASE COMPONENT PIG-S"/>
    <property type="match status" value="1"/>
</dbReference>
<proteinExistence type="inferred from homology"/>
<dbReference type="PANTHER" id="PTHR21072:SF13">
    <property type="entry name" value="GPI TRANSAMIDASE COMPONENT PIG-S"/>
    <property type="match status" value="1"/>
</dbReference>
<name>A0ABR2M950_9ASPA</name>
<evidence type="ECO:0000256" key="3">
    <source>
        <dbReference type="ARBA" id="ARBA00005316"/>
    </source>
</evidence>
<evidence type="ECO:0000256" key="9">
    <source>
        <dbReference type="ARBA" id="ARBA00023180"/>
    </source>
</evidence>
<evidence type="ECO:0000256" key="8">
    <source>
        <dbReference type="ARBA" id="ARBA00023136"/>
    </source>
</evidence>
<organism evidence="12 13">
    <name type="scientific">Platanthera guangdongensis</name>
    <dbReference type="NCBI Taxonomy" id="2320717"/>
    <lineage>
        <taxon>Eukaryota</taxon>
        <taxon>Viridiplantae</taxon>
        <taxon>Streptophyta</taxon>
        <taxon>Embryophyta</taxon>
        <taxon>Tracheophyta</taxon>
        <taxon>Spermatophyta</taxon>
        <taxon>Magnoliopsida</taxon>
        <taxon>Liliopsida</taxon>
        <taxon>Asparagales</taxon>
        <taxon>Orchidaceae</taxon>
        <taxon>Orchidoideae</taxon>
        <taxon>Orchideae</taxon>
        <taxon>Orchidinae</taxon>
        <taxon>Platanthera</taxon>
    </lineage>
</organism>
<keyword evidence="6" id="KW-0256">Endoplasmic reticulum</keyword>
<dbReference type="Proteomes" id="UP001412067">
    <property type="component" value="Unassembled WGS sequence"/>
</dbReference>
<evidence type="ECO:0000256" key="4">
    <source>
        <dbReference type="ARBA" id="ARBA00022502"/>
    </source>
</evidence>
<keyword evidence="8 11" id="KW-0472">Membrane</keyword>